<keyword evidence="7" id="KW-1185">Reference proteome</keyword>
<protein>
    <recommendedName>
        <fullName evidence="2">Leucine-rich repeat-containing protein 42</fullName>
    </recommendedName>
</protein>
<evidence type="ECO:0000256" key="4">
    <source>
        <dbReference type="ARBA" id="ARBA00022737"/>
    </source>
</evidence>
<organism evidence="6 7">
    <name type="scientific">Echeneis naucrates</name>
    <name type="common">Live sharksucker</name>
    <dbReference type="NCBI Taxonomy" id="173247"/>
    <lineage>
        <taxon>Eukaryota</taxon>
        <taxon>Metazoa</taxon>
        <taxon>Chordata</taxon>
        <taxon>Craniata</taxon>
        <taxon>Vertebrata</taxon>
        <taxon>Euteleostomi</taxon>
        <taxon>Actinopterygii</taxon>
        <taxon>Neopterygii</taxon>
        <taxon>Teleostei</taxon>
        <taxon>Neoteleostei</taxon>
        <taxon>Acanthomorphata</taxon>
        <taxon>Carangaria</taxon>
        <taxon>Carangiformes</taxon>
        <taxon>Echeneidae</taxon>
        <taxon>Echeneis</taxon>
    </lineage>
</organism>
<reference evidence="6" key="3">
    <citation type="submission" date="2025-09" db="UniProtKB">
        <authorList>
            <consortium name="Ensembl"/>
        </authorList>
    </citation>
    <scope>IDENTIFICATION</scope>
</reference>
<dbReference type="PANTHER" id="PTHR31994">
    <property type="entry name" value="LEUCINE-RICH REPEAT-CONTAINING PROTEIN 42"/>
    <property type="match status" value="1"/>
</dbReference>
<dbReference type="PANTHER" id="PTHR31994:SF3">
    <property type="entry name" value="LEUCINE-RICH REPEAT-CONTAINING PROTEIN 42"/>
    <property type="match status" value="1"/>
</dbReference>
<dbReference type="InParanoid" id="A0A665WV58"/>
<dbReference type="Gene3D" id="3.80.10.10">
    <property type="entry name" value="Ribonuclease Inhibitor"/>
    <property type="match status" value="1"/>
</dbReference>
<dbReference type="Proteomes" id="UP000472264">
    <property type="component" value="Chromosome 17"/>
</dbReference>
<dbReference type="FunCoup" id="A0A665WV58">
    <property type="interactions" value="1494"/>
</dbReference>
<evidence type="ECO:0000256" key="5">
    <source>
        <dbReference type="SAM" id="MobiDB-lite"/>
    </source>
</evidence>
<feature type="region of interest" description="Disordered" evidence="5">
    <location>
        <begin position="378"/>
        <end position="401"/>
    </location>
</feature>
<evidence type="ECO:0000256" key="2">
    <source>
        <dbReference type="ARBA" id="ARBA00014198"/>
    </source>
</evidence>
<dbReference type="Ensembl" id="ENSENLT00000049007.1">
    <property type="protein sequence ID" value="ENSENLP00000047861.1"/>
    <property type="gene ID" value="ENSENLG00000020206.1"/>
</dbReference>
<dbReference type="SUPFAM" id="SSF52047">
    <property type="entry name" value="RNI-like"/>
    <property type="match status" value="1"/>
</dbReference>
<dbReference type="InterPro" id="IPR039631">
    <property type="entry name" value="LRRC42"/>
</dbReference>
<proteinExistence type="inferred from homology"/>
<dbReference type="InterPro" id="IPR001611">
    <property type="entry name" value="Leu-rich_rpt"/>
</dbReference>
<evidence type="ECO:0000256" key="3">
    <source>
        <dbReference type="ARBA" id="ARBA00022614"/>
    </source>
</evidence>
<name>A0A665WV58_ECHNA</name>
<gene>
    <name evidence="6" type="primary">lrrc42</name>
</gene>
<dbReference type="Pfam" id="PF00560">
    <property type="entry name" value="LRR_1"/>
    <property type="match status" value="1"/>
</dbReference>
<reference evidence="6" key="1">
    <citation type="submission" date="2021-04" db="EMBL/GenBank/DDBJ databases">
        <authorList>
            <consortium name="Wellcome Sanger Institute Data Sharing"/>
        </authorList>
    </citation>
    <scope>NUCLEOTIDE SEQUENCE [LARGE SCALE GENOMIC DNA]</scope>
</reference>
<dbReference type="AlphaFoldDB" id="A0A665WV58"/>
<dbReference type="OMA" id="FYGKTHR"/>
<evidence type="ECO:0000256" key="1">
    <source>
        <dbReference type="ARBA" id="ARBA00009297"/>
    </source>
</evidence>
<sequence>MCNRNTDNGVIYIRERGGLRRVGDIVLAQPKPMSSCRRTNPFVLRKEHFTFTYNAEGSLRYTAKSLYDITLLFVADNIHHVDSLVGFPEQIGDRLFAAAEENRVFSNAHISPKALQLFSDAYGQMVLGSLCLRNRFPLLHERMDEIKAFHSLRSLDLFGCRLGDDHEIFQHLTSSSLANNLIELSIGGNSLSNVGLQRLTAPIRMMKKGLDCLQLLDVSYNPISESALRYLTCLPKLEKLDASRTSLKVTALKKTIWNLLGLICSEKPLDTFDHSRCKTEGWAEQVVNQWETNGSQMPKQKKIEESRTSALRFFGRQKFVREVLNAAPLLCERDEEANKDRLHFYRPAAKDILEKQFPNTLNHQAKTSWCNVKKRHQSETCDSLHQSPPTKRSPSSALTAEDIDLLDSY</sequence>
<evidence type="ECO:0000313" key="7">
    <source>
        <dbReference type="Proteomes" id="UP000472264"/>
    </source>
</evidence>
<keyword evidence="3" id="KW-0433">Leucine-rich repeat</keyword>
<comment type="similarity">
    <text evidence="1">Belongs to the LRRC42 family.</text>
</comment>
<accession>A0A665WV58</accession>
<keyword evidence="4" id="KW-0677">Repeat</keyword>
<feature type="compositionally biased region" description="Polar residues" evidence="5">
    <location>
        <begin position="380"/>
        <end position="398"/>
    </location>
</feature>
<dbReference type="InterPro" id="IPR032675">
    <property type="entry name" value="LRR_dom_sf"/>
</dbReference>
<evidence type="ECO:0000313" key="6">
    <source>
        <dbReference type="Ensembl" id="ENSENLP00000047861.1"/>
    </source>
</evidence>
<reference evidence="6" key="2">
    <citation type="submission" date="2025-08" db="UniProtKB">
        <authorList>
            <consortium name="Ensembl"/>
        </authorList>
    </citation>
    <scope>IDENTIFICATION</scope>
</reference>